<feature type="region of interest" description="Disordered" evidence="1">
    <location>
        <begin position="214"/>
        <end position="601"/>
    </location>
</feature>
<dbReference type="VEuPathDB" id="FungiDB:AAP_06082"/>
<dbReference type="OrthoDB" id="10529061at2759"/>
<sequence>MPFNPCPTLRHREEPEERRREGSHFEDHALRGRISERRNPGLTGSAVPLGPSHAPCPNHPRHPVLLDKTLFSKKQRNQNADVDAGTNSENDLAGGATDIDGHGDAIQGDNADGGAPLTSHSEVDIHQSPTKKSSHFSLRSLPSRLFKKRERAKIDFHRLYTETSAAEIQHMQEEMSRQIQSMDEESRRVSLTIKNKERDDRCGSHFAAYNRKEWSKESADAENIDVDRDNVDSPEKKTTGAKGKKREESGSQSQPATVLPGSTWKSLGNVVSRTPSRKLTETTADRTASAAGAVAASHNTTSVPTPSKDHQPSAATVIASVRAGTASGNHCEHNTLMSTEPRSSRADKNDIAPPEKDKSEKRSRSSKSRKKDHSNPFLAPSGSQIEETITDAPAHTSPIDPEHTGNPISQDKPPSPRADQRESSAPGSETRTLSKKERRKERKRMKGSITEQLASLPVGEKPQEDTISVSRARTGSDLENDPFKTNTATPEKTPSRKVSLQAAKWESLMRQDRDSPPPPIRAKIKTSREGSRASEDKKSGENVYIPPHLRERSRSPAKDVPEKMKTLNADETGEETGEGISKSNQQQPPVAPGLSDHHGHVGFLAEAANNVPADVEKVQDAADTNTDVDVADVEVEDDEGESVHMCMSERLKIRKNRVASGLDKVFKGIQKRALSAARSQNAQLQALLGQEKKKGSEPQDQIEQAETPEPAPTQQQNPAWLTDGRRKGFGYQFINEEQAADATVAEGNVSAGMNERDAGNDSDKENTGPLFYTPVPPHERERPEVPSYSWPGRSGATDDSTGAEPEATTIAGISADSEAEIQESDKKPEKERRWFSVGNGSFRNLVSKKMSDVIRASPISIQRALSNTSLAASMLTTLSDQMQGDLSAPNHSVRSRSASIRTGKSNKSNLSLVSIEQNQVDPVFSPPPRICSPEETKLLSANGVYSFGEDLERQLSSINLSDIDTSIPKEEDTAPRPRTATTYTLDPTDTDSQGAAQAGPRNRTPHGAGPNAAAILRPRSNTGSSGTRSRTGSGNERSRGLRSRTGTGSSVSGRGGDRPHPNGKKGGQGVGGSSLYPPALHPRSRRSSLQPPAQPDIDAVGGSANNKKDIAMNQDPDVRDSTAAFRERQIADGAMVKEQLLNLVNSTWPDEQ</sequence>
<gene>
    <name evidence="2" type="ORF">AAP_06082</name>
</gene>
<keyword evidence="3" id="KW-1185">Reference proteome</keyword>
<dbReference type="AlphaFoldDB" id="A0A162ICC0"/>
<feature type="compositionally biased region" description="Polar residues" evidence="1">
    <location>
        <begin position="127"/>
        <end position="137"/>
    </location>
</feature>
<feature type="compositionally biased region" description="Basic and acidic residues" evidence="1">
    <location>
        <begin position="10"/>
        <end position="39"/>
    </location>
</feature>
<feature type="compositionally biased region" description="Basic and acidic residues" evidence="1">
    <location>
        <begin position="1106"/>
        <end position="1120"/>
    </location>
</feature>
<feature type="compositionally biased region" description="Low complexity" evidence="1">
    <location>
        <begin position="285"/>
        <end position="301"/>
    </location>
</feature>
<feature type="compositionally biased region" description="Polar residues" evidence="1">
    <location>
        <begin position="263"/>
        <end position="274"/>
    </location>
</feature>
<protein>
    <submittedName>
        <fullName evidence="2">Uncharacterized protein</fullName>
    </submittedName>
</protein>
<feature type="compositionally biased region" description="Low complexity" evidence="1">
    <location>
        <begin position="1019"/>
        <end position="1035"/>
    </location>
</feature>
<proteinExistence type="predicted"/>
<feature type="region of interest" description="Disordered" evidence="1">
    <location>
        <begin position="883"/>
        <end position="905"/>
    </location>
</feature>
<dbReference type="EMBL" id="AZGZ01000042">
    <property type="protein sequence ID" value="KZZ86962.1"/>
    <property type="molecule type" value="Genomic_DNA"/>
</dbReference>
<evidence type="ECO:0000313" key="3">
    <source>
        <dbReference type="Proteomes" id="UP000242877"/>
    </source>
</evidence>
<feature type="compositionally biased region" description="Low complexity" evidence="1">
    <location>
        <begin position="976"/>
        <end position="991"/>
    </location>
</feature>
<feature type="compositionally biased region" description="Basic and acidic residues" evidence="1">
    <location>
        <begin position="214"/>
        <end position="238"/>
    </location>
</feature>
<evidence type="ECO:0000256" key="1">
    <source>
        <dbReference type="SAM" id="MobiDB-lite"/>
    </source>
</evidence>
<dbReference type="Proteomes" id="UP000242877">
    <property type="component" value="Unassembled WGS sequence"/>
</dbReference>
<feature type="region of interest" description="Disordered" evidence="1">
    <location>
        <begin position="1"/>
        <end position="137"/>
    </location>
</feature>
<feature type="compositionally biased region" description="Low complexity" evidence="1">
    <location>
        <begin position="1043"/>
        <end position="1052"/>
    </location>
</feature>
<feature type="compositionally biased region" description="Polar residues" evidence="1">
    <location>
        <begin position="77"/>
        <end position="90"/>
    </location>
</feature>
<feature type="compositionally biased region" description="Basic and acidic residues" evidence="1">
    <location>
        <begin position="754"/>
        <end position="766"/>
    </location>
</feature>
<evidence type="ECO:0000313" key="2">
    <source>
        <dbReference type="EMBL" id="KZZ86962.1"/>
    </source>
</evidence>
<feature type="compositionally biased region" description="Basic residues" evidence="1">
    <location>
        <begin position="436"/>
        <end position="446"/>
    </location>
</feature>
<feature type="compositionally biased region" description="Basic and acidic residues" evidence="1">
    <location>
        <begin position="342"/>
        <end position="363"/>
    </location>
</feature>
<feature type="compositionally biased region" description="Basic and acidic residues" evidence="1">
    <location>
        <begin position="184"/>
        <end position="197"/>
    </location>
</feature>
<feature type="compositionally biased region" description="Basic and acidic residues" evidence="1">
    <location>
        <begin position="823"/>
        <end position="832"/>
    </location>
</feature>
<reference evidence="2 3" key="1">
    <citation type="journal article" date="2016" name="Genome Biol. Evol.">
        <title>Divergent and convergent evolution of fungal pathogenicity.</title>
        <authorList>
            <person name="Shang Y."/>
            <person name="Xiao G."/>
            <person name="Zheng P."/>
            <person name="Cen K."/>
            <person name="Zhan S."/>
            <person name="Wang C."/>
        </authorList>
    </citation>
    <scope>NUCLEOTIDE SEQUENCE [LARGE SCALE GENOMIC DNA]</scope>
    <source>
        <strain evidence="2 3">ARSEF 7405</strain>
    </source>
</reference>
<feature type="compositionally biased region" description="Basic and acidic residues" evidence="1">
    <location>
        <begin position="548"/>
        <end position="565"/>
    </location>
</feature>
<feature type="region of interest" description="Disordered" evidence="1">
    <location>
        <begin position="170"/>
        <end position="197"/>
    </location>
</feature>
<feature type="region of interest" description="Disordered" evidence="1">
    <location>
        <begin position="962"/>
        <end position="1120"/>
    </location>
</feature>
<feature type="compositionally biased region" description="Basic and acidic residues" evidence="1">
    <location>
        <begin position="526"/>
        <end position="540"/>
    </location>
</feature>
<accession>A0A162ICC0</accession>
<feature type="region of interest" description="Disordered" evidence="1">
    <location>
        <begin position="752"/>
        <end position="832"/>
    </location>
</feature>
<organism evidence="2 3">
    <name type="scientific">Ascosphaera apis ARSEF 7405</name>
    <dbReference type="NCBI Taxonomy" id="392613"/>
    <lineage>
        <taxon>Eukaryota</taxon>
        <taxon>Fungi</taxon>
        <taxon>Dikarya</taxon>
        <taxon>Ascomycota</taxon>
        <taxon>Pezizomycotina</taxon>
        <taxon>Eurotiomycetes</taxon>
        <taxon>Eurotiomycetidae</taxon>
        <taxon>Onygenales</taxon>
        <taxon>Ascosphaeraceae</taxon>
        <taxon>Ascosphaera</taxon>
    </lineage>
</organism>
<feature type="compositionally biased region" description="Polar residues" evidence="1">
    <location>
        <begin position="483"/>
        <end position="498"/>
    </location>
</feature>
<name>A0A162ICC0_9EURO</name>
<comment type="caution">
    <text evidence="2">The sequence shown here is derived from an EMBL/GenBank/DDBJ whole genome shotgun (WGS) entry which is preliminary data.</text>
</comment>
<feature type="region of interest" description="Disordered" evidence="1">
    <location>
        <begin position="685"/>
        <end position="724"/>
    </location>
</feature>